<evidence type="ECO:0000256" key="1">
    <source>
        <dbReference type="SAM" id="MobiDB-lite"/>
    </source>
</evidence>
<dbReference type="EMBL" id="BT133995">
    <property type="protein sequence ID" value="AFK33790.1"/>
    <property type="molecule type" value="mRNA"/>
</dbReference>
<accession>I3S0J8</accession>
<dbReference type="AlphaFoldDB" id="I3S0J8"/>
<evidence type="ECO:0000256" key="2">
    <source>
        <dbReference type="SAM" id="Phobius"/>
    </source>
</evidence>
<name>I3S0J8_MEDTR</name>
<sequence length="202" mass="22453">MEFEVKLVILRCFLALCEVGKTIFFLFILHEIKYTHLFDFHGCFKHPPFILLLLSSHPKPGSSFSPLSKFSSCTPASQPPSSPPRPSYPPPGPSYPPLTELYSFPPPQLPLFLPLLASLRFPPPNNLSTIRCIIFSNNPSTFPPSWSPLCPSSTLSTPILFLEFSVSPTFDESIAITEMIISGQRKNTKINGLVFMVDLLGV</sequence>
<keyword evidence="2" id="KW-0472">Membrane</keyword>
<evidence type="ECO:0008006" key="4">
    <source>
        <dbReference type="Google" id="ProtNLM"/>
    </source>
</evidence>
<proteinExistence type="evidence at transcript level"/>
<keyword evidence="2" id="KW-0812">Transmembrane</keyword>
<reference evidence="3" key="1">
    <citation type="submission" date="2012-05" db="EMBL/GenBank/DDBJ databases">
        <authorList>
            <person name="Krishnakumar V."/>
            <person name="Cheung F."/>
            <person name="Xiao Y."/>
            <person name="Chan A."/>
            <person name="Moskal W.A."/>
            <person name="Town C.D."/>
        </authorList>
    </citation>
    <scope>NUCLEOTIDE SEQUENCE</scope>
</reference>
<keyword evidence="2" id="KW-1133">Transmembrane helix</keyword>
<organism evidence="3">
    <name type="scientific">Medicago truncatula</name>
    <name type="common">Barrel medic</name>
    <name type="synonym">Medicago tribuloides</name>
    <dbReference type="NCBI Taxonomy" id="3880"/>
    <lineage>
        <taxon>Eukaryota</taxon>
        <taxon>Viridiplantae</taxon>
        <taxon>Streptophyta</taxon>
        <taxon>Embryophyta</taxon>
        <taxon>Tracheophyta</taxon>
        <taxon>Spermatophyta</taxon>
        <taxon>Magnoliopsida</taxon>
        <taxon>eudicotyledons</taxon>
        <taxon>Gunneridae</taxon>
        <taxon>Pentapetalae</taxon>
        <taxon>rosids</taxon>
        <taxon>fabids</taxon>
        <taxon>Fabales</taxon>
        <taxon>Fabaceae</taxon>
        <taxon>Papilionoideae</taxon>
        <taxon>50 kb inversion clade</taxon>
        <taxon>NPAAA clade</taxon>
        <taxon>Hologalegina</taxon>
        <taxon>IRL clade</taxon>
        <taxon>Trifolieae</taxon>
        <taxon>Medicago</taxon>
    </lineage>
</organism>
<feature type="compositionally biased region" description="Low complexity" evidence="1">
    <location>
        <begin position="66"/>
        <end position="76"/>
    </location>
</feature>
<protein>
    <recommendedName>
        <fullName evidence="4">Transmembrane protein</fullName>
    </recommendedName>
</protein>
<evidence type="ECO:0000313" key="3">
    <source>
        <dbReference type="EMBL" id="AFK33790.1"/>
    </source>
</evidence>
<feature type="compositionally biased region" description="Pro residues" evidence="1">
    <location>
        <begin position="77"/>
        <end position="90"/>
    </location>
</feature>
<feature type="region of interest" description="Disordered" evidence="1">
    <location>
        <begin position="66"/>
        <end position="90"/>
    </location>
</feature>
<feature type="transmembrane region" description="Helical" evidence="2">
    <location>
        <begin position="7"/>
        <end position="29"/>
    </location>
</feature>